<dbReference type="Pfam" id="PF13399">
    <property type="entry name" value="LytR_C"/>
    <property type="match status" value="1"/>
</dbReference>
<dbReference type="Proteomes" id="UP000032360">
    <property type="component" value="Unassembled WGS sequence"/>
</dbReference>
<evidence type="ECO:0000256" key="2">
    <source>
        <dbReference type="SAM" id="MobiDB-lite"/>
    </source>
</evidence>
<dbReference type="InterPro" id="IPR004474">
    <property type="entry name" value="LytR_CpsA_psr"/>
</dbReference>
<organism evidence="6 7">
    <name type="scientific">Acidithrix ferrooxidans</name>
    <dbReference type="NCBI Taxonomy" id="1280514"/>
    <lineage>
        <taxon>Bacteria</taxon>
        <taxon>Bacillati</taxon>
        <taxon>Actinomycetota</taxon>
        <taxon>Acidimicrobiia</taxon>
        <taxon>Acidimicrobiales</taxon>
        <taxon>Acidimicrobiaceae</taxon>
        <taxon>Acidithrix</taxon>
    </lineage>
</organism>
<comment type="caution">
    <text evidence="6">The sequence shown here is derived from an EMBL/GenBank/DDBJ whole genome shotgun (WGS) entry which is preliminary data.</text>
</comment>
<feature type="compositionally biased region" description="Low complexity" evidence="2">
    <location>
        <begin position="452"/>
        <end position="468"/>
    </location>
</feature>
<feature type="region of interest" description="Disordered" evidence="2">
    <location>
        <begin position="1"/>
        <end position="21"/>
    </location>
</feature>
<keyword evidence="3" id="KW-0812">Transmembrane</keyword>
<evidence type="ECO:0000313" key="6">
    <source>
        <dbReference type="EMBL" id="KJF16789.1"/>
    </source>
</evidence>
<feature type="domain" description="Cell envelope-related transcriptional attenuator" evidence="4">
    <location>
        <begin position="109"/>
        <end position="265"/>
    </location>
</feature>
<accession>A0A0D8HFX1</accession>
<comment type="similarity">
    <text evidence="1">Belongs to the LytR/CpsA/Psr (LCP) family.</text>
</comment>
<feature type="transmembrane region" description="Helical" evidence="3">
    <location>
        <begin position="31"/>
        <end position="54"/>
    </location>
</feature>
<dbReference type="EMBL" id="JXYS01000074">
    <property type="protein sequence ID" value="KJF16789.1"/>
    <property type="molecule type" value="Genomic_DNA"/>
</dbReference>
<evidence type="ECO:0000259" key="4">
    <source>
        <dbReference type="Pfam" id="PF03816"/>
    </source>
</evidence>
<sequence>MPENQFYYQPPQPKDSKPALPNHKIYRRRRILVATIGILVLVLILGVVGVYGYARIKFGQIKKVGVGGLSATISNQPINILLVGNNSRSVLNGKQASAFGTGAQVGGARSDVTMIAHLDPATKRVTLVSLPRDLFLPIPGSTKSNRVDAALNKGPSVLVSTIEQDLGIPIQHYVELNFDTFQSLVNALGGLYMDFPYYVKDAMTGLNITHTGCQYLNGTQALALVRSREMYYSTNGINYLPDGLGDLSRIRRDHEFLRVLAQQVKAKGISNPLKLNSILSSVVPFLKLDSTFTFNGLLGLATTFRNINPSAVATATLPIALENNYQYLGASYGDVVFPAQPQDAAVMNQYLGLSVPKLSHSTISIAVLNGTGQYQQASSIATSLGALGYKVLATGNSPIYGSNLETVVRYAPGYLNQAQVVMASLSGAVVLSQGTTSNGAKINVITGTSLSVAPPQQQAQPSPNSTAANSHPTVTTAPITLPATSSNTPLQPWDPRACTTNAG</sequence>
<dbReference type="Pfam" id="PF03816">
    <property type="entry name" value="LytR_cpsA_psr"/>
    <property type="match status" value="1"/>
</dbReference>
<evidence type="ECO:0000313" key="7">
    <source>
        <dbReference type="Proteomes" id="UP000032360"/>
    </source>
</evidence>
<keyword evidence="3" id="KW-0472">Membrane</keyword>
<reference evidence="6 7" key="1">
    <citation type="submission" date="2015-01" db="EMBL/GenBank/DDBJ databases">
        <title>Draft genome of the acidophilic iron oxidizer Acidithrix ferrooxidans strain Py-F3.</title>
        <authorList>
            <person name="Poehlein A."/>
            <person name="Eisen S."/>
            <person name="Schloemann M."/>
            <person name="Johnson B.D."/>
            <person name="Daniel R."/>
            <person name="Muehling M."/>
        </authorList>
    </citation>
    <scope>NUCLEOTIDE SEQUENCE [LARGE SCALE GENOMIC DNA]</scope>
    <source>
        <strain evidence="6 7">Py-F3</strain>
    </source>
</reference>
<evidence type="ECO:0000256" key="1">
    <source>
        <dbReference type="ARBA" id="ARBA00006068"/>
    </source>
</evidence>
<protein>
    <submittedName>
        <fullName evidence="6">Putative transcriptional regulator YvhJ</fullName>
    </submittedName>
</protein>
<dbReference type="STRING" id="1280514.AXFE_23680"/>
<dbReference type="Gene3D" id="3.40.630.190">
    <property type="entry name" value="LCP protein"/>
    <property type="match status" value="1"/>
</dbReference>
<dbReference type="OrthoDB" id="9782542at2"/>
<dbReference type="InterPro" id="IPR050922">
    <property type="entry name" value="LytR/CpsA/Psr_CW_biosynth"/>
</dbReference>
<keyword evidence="7" id="KW-1185">Reference proteome</keyword>
<feature type="compositionally biased region" description="Polar residues" evidence="2">
    <location>
        <begin position="469"/>
        <end position="490"/>
    </location>
</feature>
<dbReference type="AlphaFoldDB" id="A0A0D8HFX1"/>
<feature type="domain" description="LytR/CpsA/Psr regulator C-terminal" evidence="5">
    <location>
        <begin position="363"/>
        <end position="448"/>
    </location>
</feature>
<gene>
    <name evidence="6" type="primary">yvhJ2</name>
    <name evidence="6" type="ORF">AXFE_23680</name>
</gene>
<dbReference type="PANTHER" id="PTHR33392">
    <property type="entry name" value="POLYISOPRENYL-TEICHOIC ACID--PEPTIDOGLYCAN TEICHOIC ACID TRANSFERASE TAGU"/>
    <property type="match status" value="1"/>
</dbReference>
<keyword evidence="3" id="KW-1133">Transmembrane helix</keyword>
<feature type="region of interest" description="Disordered" evidence="2">
    <location>
        <begin position="452"/>
        <end position="503"/>
    </location>
</feature>
<name>A0A0D8HFX1_9ACTN</name>
<evidence type="ECO:0000256" key="3">
    <source>
        <dbReference type="SAM" id="Phobius"/>
    </source>
</evidence>
<dbReference type="InterPro" id="IPR027381">
    <property type="entry name" value="LytR/CpsA/Psr_C"/>
</dbReference>
<proteinExistence type="inferred from homology"/>
<dbReference type="NCBIfam" id="TIGR00350">
    <property type="entry name" value="lytR_cpsA_psr"/>
    <property type="match status" value="1"/>
</dbReference>
<dbReference type="RefSeq" id="WP_052605984.1">
    <property type="nucleotide sequence ID" value="NZ_JXYS01000074.1"/>
</dbReference>
<dbReference type="PANTHER" id="PTHR33392:SF6">
    <property type="entry name" value="POLYISOPRENYL-TEICHOIC ACID--PEPTIDOGLYCAN TEICHOIC ACID TRANSFERASE TAGU"/>
    <property type="match status" value="1"/>
</dbReference>
<dbReference type="Gene3D" id="3.30.70.2390">
    <property type="match status" value="1"/>
</dbReference>
<evidence type="ECO:0000259" key="5">
    <source>
        <dbReference type="Pfam" id="PF13399"/>
    </source>
</evidence>